<organism evidence="2 3">
    <name type="scientific">Candidatus Lambdaproteobacteria bacterium RIFOXYD2_FULL_56_26</name>
    <dbReference type="NCBI Taxonomy" id="1817773"/>
    <lineage>
        <taxon>Bacteria</taxon>
        <taxon>Pseudomonadati</taxon>
        <taxon>Pseudomonadota</taxon>
        <taxon>Candidatus Lambdaproteobacteria</taxon>
    </lineage>
</organism>
<feature type="region of interest" description="Disordered" evidence="1">
    <location>
        <begin position="219"/>
        <end position="333"/>
    </location>
</feature>
<feature type="compositionally biased region" description="Gly residues" evidence="1">
    <location>
        <begin position="311"/>
        <end position="333"/>
    </location>
</feature>
<comment type="caution">
    <text evidence="2">The sequence shown here is derived from an EMBL/GenBank/DDBJ whole genome shotgun (WGS) entry which is preliminary data.</text>
</comment>
<gene>
    <name evidence="2" type="ORF">A2557_06365</name>
</gene>
<feature type="compositionally biased region" description="Polar residues" evidence="1">
    <location>
        <begin position="280"/>
        <end position="290"/>
    </location>
</feature>
<sequence length="333" mass="35402">MKALKVAIVFILVLNGVYSLTQWLGSSSPENERIAEAAAEPDPAASGFDLAALTGLTKEIRSGQELERKLNEKDGINNLDLNDDGKVDYLQVEEFGKPETGKVGYSLYTEPAKGERQEIAEVTVEQNGDQAEIQVVGNEQIYGDNAVYNDSVKVERPVQTAQAQAAPYPVYPSYFMPHPLWISPFGFGFYPPYFGFFPILGPSLYFNRVAVHHTVVRQGPSSFQGNSNRTLSNPNKGRAANTGVAKGLRKPTGTQKQFLSSRSSGKIGSGGFGRSGGSKALSSGTTRGFGQSSGALGRSSAFGRSSSGLGSNRGFGGSVRSFGGGRSFGFGGK</sequence>
<evidence type="ECO:0000313" key="2">
    <source>
        <dbReference type="EMBL" id="OGH04612.1"/>
    </source>
</evidence>
<feature type="compositionally biased region" description="Polar residues" evidence="1">
    <location>
        <begin position="219"/>
        <end position="235"/>
    </location>
</feature>
<accession>A0A1F6H2M5</accession>
<protein>
    <recommendedName>
        <fullName evidence="4">EF-hand domain-containing protein</fullName>
    </recommendedName>
</protein>
<dbReference type="Proteomes" id="UP000177583">
    <property type="component" value="Unassembled WGS sequence"/>
</dbReference>
<reference evidence="2 3" key="1">
    <citation type="journal article" date="2016" name="Nat. Commun.">
        <title>Thousands of microbial genomes shed light on interconnected biogeochemical processes in an aquifer system.</title>
        <authorList>
            <person name="Anantharaman K."/>
            <person name="Brown C.T."/>
            <person name="Hug L.A."/>
            <person name="Sharon I."/>
            <person name="Castelle C.J."/>
            <person name="Probst A.J."/>
            <person name="Thomas B.C."/>
            <person name="Singh A."/>
            <person name="Wilkins M.J."/>
            <person name="Karaoz U."/>
            <person name="Brodie E.L."/>
            <person name="Williams K.H."/>
            <person name="Hubbard S.S."/>
            <person name="Banfield J.F."/>
        </authorList>
    </citation>
    <scope>NUCLEOTIDE SEQUENCE [LARGE SCALE GENOMIC DNA]</scope>
</reference>
<name>A0A1F6H2M5_9PROT</name>
<evidence type="ECO:0008006" key="4">
    <source>
        <dbReference type="Google" id="ProtNLM"/>
    </source>
</evidence>
<evidence type="ECO:0000313" key="3">
    <source>
        <dbReference type="Proteomes" id="UP000177583"/>
    </source>
</evidence>
<feature type="compositionally biased region" description="Low complexity" evidence="1">
    <location>
        <begin position="292"/>
        <end position="310"/>
    </location>
</feature>
<dbReference type="AlphaFoldDB" id="A0A1F6H2M5"/>
<feature type="compositionally biased region" description="Gly residues" evidence="1">
    <location>
        <begin position="267"/>
        <end position="276"/>
    </location>
</feature>
<proteinExistence type="predicted"/>
<evidence type="ECO:0000256" key="1">
    <source>
        <dbReference type="SAM" id="MobiDB-lite"/>
    </source>
</evidence>
<dbReference type="EMBL" id="MFNF01000001">
    <property type="protein sequence ID" value="OGH04612.1"/>
    <property type="molecule type" value="Genomic_DNA"/>
</dbReference>